<dbReference type="InterPro" id="IPR016102">
    <property type="entry name" value="Succinyl-CoA_synth-like"/>
</dbReference>
<dbReference type="AlphaFoldDB" id="A0A1F6E547"/>
<keyword evidence="3" id="KW-0444">Lipid biosynthesis</keyword>
<evidence type="ECO:0000259" key="9">
    <source>
        <dbReference type="Pfam" id="PF24948"/>
    </source>
</evidence>
<evidence type="ECO:0000256" key="4">
    <source>
        <dbReference type="ARBA" id="ARBA00022679"/>
    </source>
</evidence>
<keyword evidence="5" id="KW-0547">Nucleotide-binding</keyword>
<evidence type="ECO:0000256" key="6">
    <source>
        <dbReference type="ARBA" id="ARBA00022840"/>
    </source>
</evidence>
<name>A0A1F6E547_9BACT</name>
<evidence type="ECO:0000256" key="3">
    <source>
        <dbReference type="ARBA" id="ARBA00022516"/>
    </source>
</evidence>
<sequence>MARVKISEYRAKKILLGEEYKGVQLRSNNKMVIPKGKWVAKVDQGVKKRMKQGLVVVGKVGADILKAIRSWEKKGFSQFLLEPLVPHEAGEEQYFSMERVREGIRFLHTREGGIDIDAHPEKVHTYVYTAAKDIADISKRSGLPKEFLTTAIHVFEKNFFGFLEINPLVVQGENIFLLDAAVLVDSAGEFFVRDSWSEDDVVQGRAKHAAETRVEELARTTPASFKLTVLNPDGALFFLLSGGGGSIVIADEAQLEGAGKLIANYGEYSGGPTREETYLYAKEVITLMLASRAKKKALIIAGGVANFTDVRSTFLGIIDALTEVAPALRKAGVKVFVRRGGPNETAGLALMREFLEREELLGSVHGSDDIITSAVGDAIAAAPV</sequence>
<dbReference type="SUPFAM" id="SSF52210">
    <property type="entry name" value="Succinyl-CoA synthetase domains"/>
    <property type="match status" value="1"/>
</dbReference>
<evidence type="ECO:0000256" key="5">
    <source>
        <dbReference type="ARBA" id="ARBA00022741"/>
    </source>
</evidence>
<dbReference type="GO" id="GO:0005524">
    <property type="term" value="F:ATP binding"/>
    <property type="evidence" value="ECO:0007669"/>
    <property type="project" value="UniProtKB-KW"/>
</dbReference>
<feature type="domain" description="ATP-citrate synthase citrate-binding" evidence="8">
    <location>
        <begin position="207"/>
        <end position="379"/>
    </location>
</feature>
<feature type="domain" description="ATP-citrate synthase ATP-grasp" evidence="9">
    <location>
        <begin position="17"/>
        <end position="196"/>
    </location>
</feature>
<keyword evidence="7" id="KW-0443">Lipid metabolism</keyword>
<evidence type="ECO:0000313" key="10">
    <source>
        <dbReference type="EMBL" id="OGG68809.1"/>
    </source>
</evidence>
<dbReference type="FunFam" id="3.40.50.261:FF:000008">
    <property type="entry name" value="ATP-citrate synthase alpha chain protein"/>
    <property type="match status" value="1"/>
</dbReference>
<dbReference type="Gene3D" id="3.40.50.261">
    <property type="entry name" value="Succinyl-CoA synthetase domains"/>
    <property type="match status" value="1"/>
</dbReference>
<dbReference type="EMBL" id="MFLL01000027">
    <property type="protein sequence ID" value="OGG68809.1"/>
    <property type="molecule type" value="Genomic_DNA"/>
</dbReference>
<dbReference type="Pfam" id="PF16114">
    <property type="entry name" value="Citrate_bind"/>
    <property type="match status" value="1"/>
</dbReference>
<gene>
    <name evidence="10" type="ORF">A3C20_00360</name>
</gene>
<dbReference type="Proteomes" id="UP000176914">
    <property type="component" value="Unassembled WGS sequence"/>
</dbReference>
<dbReference type="GO" id="GO:0006629">
    <property type="term" value="P:lipid metabolic process"/>
    <property type="evidence" value="ECO:0007669"/>
    <property type="project" value="UniProtKB-KW"/>
</dbReference>
<dbReference type="SUPFAM" id="SSF56059">
    <property type="entry name" value="Glutathione synthetase ATP-binding domain-like"/>
    <property type="match status" value="1"/>
</dbReference>
<dbReference type="InterPro" id="IPR056749">
    <property type="entry name" value="Citrate_synth_N"/>
</dbReference>
<reference evidence="10 11" key="1">
    <citation type="journal article" date="2016" name="Nat. Commun.">
        <title>Thousands of microbial genomes shed light on interconnected biogeochemical processes in an aquifer system.</title>
        <authorList>
            <person name="Anantharaman K."/>
            <person name="Brown C.T."/>
            <person name="Hug L.A."/>
            <person name="Sharon I."/>
            <person name="Castelle C.J."/>
            <person name="Probst A.J."/>
            <person name="Thomas B.C."/>
            <person name="Singh A."/>
            <person name="Wilkins M.J."/>
            <person name="Karaoz U."/>
            <person name="Brodie E.L."/>
            <person name="Williams K.H."/>
            <person name="Hubbard S.S."/>
            <person name="Banfield J.F."/>
        </authorList>
    </citation>
    <scope>NUCLEOTIDE SEQUENCE [LARGE SCALE GENOMIC DNA]</scope>
</reference>
<keyword evidence="2" id="KW-0963">Cytoplasm</keyword>
<evidence type="ECO:0000256" key="7">
    <source>
        <dbReference type="ARBA" id="ARBA00023098"/>
    </source>
</evidence>
<proteinExistence type="predicted"/>
<keyword evidence="6" id="KW-0067">ATP-binding</keyword>
<dbReference type="GO" id="GO:0005737">
    <property type="term" value="C:cytoplasm"/>
    <property type="evidence" value="ECO:0007669"/>
    <property type="project" value="UniProtKB-SubCell"/>
</dbReference>
<evidence type="ECO:0000256" key="1">
    <source>
        <dbReference type="ARBA" id="ARBA00004496"/>
    </source>
</evidence>
<organism evidence="10 11">
    <name type="scientific">Candidatus Kaiserbacteria bacterium RIFCSPHIGHO2_02_FULL_55_25</name>
    <dbReference type="NCBI Taxonomy" id="1798498"/>
    <lineage>
        <taxon>Bacteria</taxon>
        <taxon>Candidatus Kaiseribacteriota</taxon>
    </lineage>
</organism>
<dbReference type="GO" id="GO:0016740">
    <property type="term" value="F:transferase activity"/>
    <property type="evidence" value="ECO:0007669"/>
    <property type="project" value="UniProtKB-KW"/>
</dbReference>
<keyword evidence="4" id="KW-0808">Transferase</keyword>
<evidence type="ECO:0000256" key="2">
    <source>
        <dbReference type="ARBA" id="ARBA00022490"/>
    </source>
</evidence>
<evidence type="ECO:0000313" key="11">
    <source>
        <dbReference type="Proteomes" id="UP000176914"/>
    </source>
</evidence>
<dbReference type="InterPro" id="IPR032263">
    <property type="entry name" value="Citrate-bd"/>
</dbReference>
<accession>A0A1F6E547</accession>
<dbReference type="Gene3D" id="3.30.470.110">
    <property type="match status" value="1"/>
</dbReference>
<dbReference type="Pfam" id="PF24948">
    <property type="entry name" value="Citrate_synth_N"/>
    <property type="match status" value="1"/>
</dbReference>
<evidence type="ECO:0000259" key="8">
    <source>
        <dbReference type="Pfam" id="PF16114"/>
    </source>
</evidence>
<comment type="subcellular location">
    <subcellularLocation>
        <location evidence="1">Cytoplasm</location>
    </subcellularLocation>
</comment>
<comment type="caution">
    <text evidence="10">The sequence shown here is derived from an EMBL/GenBank/DDBJ whole genome shotgun (WGS) entry which is preliminary data.</text>
</comment>
<protein>
    <submittedName>
        <fullName evidence="10">Uncharacterized protein</fullName>
    </submittedName>
</protein>